<name>A0AAW9KXY0_9ACTO</name>
<dbReference type="RefSeq" id="WP_322912459.1">
    <property type="nucleotide sequence ID" value="NZ_JAXBCZ010000001.1"/>
</dbReference>
<organism evidence="2 3">
    <name type="scientific">Actinomyces oris</name>
    <dbReference type="NCBI Taxonomy" id="544580"/>
    <lineage>
        <taxon>Bacteria</taxon>
        <taxon>Bacillati</taxon>
        <taxon>Actinomycetota</taxon>
        <taxon>Actinomycetes</taxon>
        <taxon>Actinomycetales</taxon>
        <taxon>Actinomycetaceae</taxon>
        <taxon>Actinomyces</taxon>
    </lineage>
</organism>
<accession>A0AAW9KXY0</accession>
<dbReference type="EMBL" id="JAXBCZ010000001">
    <property type="protein sequence ID" value="MEA1305025.1"/>
    <property type="molecule type" value="Genomic_DNA"/>
</dbReference>
<dbReference type="Proteomes" id="UP001289581">
    <property type="component" value="Unassembled WGS sequence"/>
</dbReference>
<evidence type="ECO:0000313" key="3">
    <source>
        <dbReference type="Proteomes" id="UP001289581"/>
    </source>
</evidence>
<dbReference type="Pfam" id="PF14355">
    <property type="entry name" value="Abi_C"/>
    <property type="match status" value="1"/>
</dbReference>
<feature type="domain" description="Abortive infection protein-like C-terminal" evidence="1">
    <location>
        <begin position="182"/>
        <end position="236"/>
    </location>
</feature>
<reference evidence="2 3" key="1">
    <citation type="submission" date="2023-06" db="EMBL/GenBank/DDBJ databases">
        <title>Actinomyces orist ORNL 0101 HMT-893 genome.</title>
        <authorList>
            <person name="Johnston C.D."/>
            <person name="Chen T."/>
            <person name="Dewhirst F.E."/>
        </authorList>
    </citation>
    <scope>NUCLEOTIDE SEQUENCE [LARGE SCALE GENOMIC DNA]</scope>
    <source>
        <strain evidence="2 3">ORNL 0101</strain>
    </source>
</reference>
<keyword evidence="3" id="KW-1185">Reference proteome</keyword>
<evidence type="ECO:0000313" key="2">
    <source>
        <dbReference type="EMBL" id="MEA1305025.1"/>
    </source>
</evidence>
<proteinExistence type="predicted"/>
<gene>
    <name evidence="2" type="ORF">QU665_08090</name>
</gene>
<evidence type="ECO:0000259" key="1">
    <source>
        <dbReference type="Pfam" id="PF14355"/>
    </source>
</evidence>
<sequence>MGEPISNGIIGALANFTQGGSGPEHRKLTQVFASCGCSDADPFDEITRTPNKVERIIAVGRAALRRPNAGRKFTEGLIDQFRISNVFGSERQFYENSIKILTDELKHVGWSLTSDGHLQLPDKIDLETGGRPALEEQINRLRRNEEDPGALLGTAKDTIESACKLVLKDNHRYPGANASFSAILAQTFEVLDMKAGGVDTEQPGGKSLRTIYSSSQKIAGEINNLRNAQGSGHGRTL</sequence>
<dbReference type="AlphaFoldDB" id="A0AAW9KXY0"/>
<dbReference type="InterPro" id="IPR026001">
    <property type="entry name" value="Abi-like_C"/>
</dbReference>
<comment type="caution">
    <text evidence="2">The sequence shown here is derived from an EMBL/GenBank/DDBJ whole genome shotgun (WGS) entry which is preliminary data.</text>
</comment>
<protein>
    <submittedName>
        <fullName evidence="2">Abortive infection family protein</fullName>
    </submittedName>
</protein>